<gene>
    <name evidence="1" type="ORF">NZH93_25005</name>
</gene>
<dbReference type="InterPro" id="IPR021412">
    <property type="entry name" value="DUF3052"/>
</dbReference>
<name>A0A9X2VRE5_9PSEU</name>
<accession>A0A9X2VRE5</accession>
<evidence type="ECO:0000313" key="1">
    <source>
        <dbReference type="EMBL" id="MCS7480128.1"/>
    </source>
</evidence>
<organism evidence="1 2">
    <name type="scientific">Umezawaea endophytica</name>
    <dbReference type="NCBI Taxonomy" id="1654476"/>
    <lineage>
        <taxon>Bacteria</taxon>
        <taxon>Bacillati</taxon>
        <taxon>Actinomycetota</taxon>
        <taxon>Actinomycetes</taxon>
        <taxon>Pseudonocardiales</taxon>
        <taxon>Pseudonocardiaceae</taxon>
        <taxon>Umezawaea</taxon>
    </lineage>
</organism>
<protein>
    <submittedName>
        <fullName evidence="1">DUF3052 domain-containing protein</fullName>
    </submittedName>
</protein>
<sequence length="141" mass="15130">MTQSQTRTAADRMELEAGQFVKEIGEAGDDEVRDAVEDAIEESLAPADREATADAVLLWFEEGDDDLADTLVDATAELNETGVIWVLTPKVGRPGYVEFADISEAASVAGLASTSGNPIAPDWTATRLVVPKTDRRNSTFD</sequence>
<dbReference type="EMBL" id="JANYMP010000012">
    <property type="protein sequence ID" value="MCS7480128.1"/>
    <property type="molecule type" value="Genomic_DNA"/>
</dbReference>
<reference evidence="1" key="1">
    <citation type="submission" date="2022-08" db="EMBL/GenBank/DDBJ databases">
        <authorList>
            <person name="Tistechok S."/>
            <person name="Samborskyy M."/>
            <person name="Roman I."/>
        </authorList>
    </citation>
    <scope>NUCLEOTIDE SEQUENCE</scope>
    <source>
        <strain evidence="1">DSM 103496</strain>
    </source>
</reference>
<dbReference type="AlphaFoldDB" id="A0A9X2VRE5"/>
<keyword evidence="2" id="KW-1185">Reference proteome</keyword>
<dbReference type="Proteomes" id="UP001141259">
    <property type="component" value="Unassembled WGS sequence"/>
</dbReference>
<dbReference type="RefSeq" id="WP_259625623.1">
    <property type="nucleotide sequence ID" value="NZ_JANYMP010000012.1"/>
</dbReference>
<proteinExistence type="predicted"/>
<comment type="caution">
    <text evidence="1">The sequence shown here is derived from an EMBL/GenBank/DDBJ whole genome shotgun (WGS) entry which is preliminary data.</text>
</comment>
<dbReference type="Pfam" id="PF11253">
    <property type="entry name" value="DUF3052"/>
    <property type="match status" value="1"/>
</dbReference>
<evidence type="ECO:0000313" key="2">
    <source>
        <dbReference type="Proteomes" id="UP001141259"/>
    </source>
</evidence>